<evidence type="ECO:0000313" key="1">
    <source>
        <dbReference type="EMBL" id="QLC48878.1"/>
    </source>
</evidence>
<dbReference type="OrthoDB" id="36424at2157"/>
<dbReference type="GeneID" id="55820127"/>
<sequence>MNTRLKELLIKSLQGELEAAKSIDPEEIASQICDIGFSCNMCGKCCRREDGDNTVIVNPAEIELISEHTGFEQEKVAVPLTDYQGALPDRKYLEDNRELIDAEGNFHTFGWKICQKENGDCSFIRERGDNRCSIYKVRPMLCSTYPFYMQEGELRISECAGIGNPISVSKSRKLAEEVLLRYISEIEETLLLYERYEGFRTGPENLNKAFENILEGIINYIVHDSRGSHRTAIRQEKIID</sequence>
<dbReference type="InterPro" id="IPR005358">
    <property type="entry name" value="Puta_zinc/iron-chelating_dom"/>
</dbReference>
<accession>A0A7D5E6H4</accession>
<dbReference type="Pfam" id="PF03692">
    <property type="entry name" value="CxxCxxCC"/>
    <property type="match status" value="1"/>
</dbReference>
<keyword evidence="2" id="KW-1185">Reference proteome</keyword>
<dbReference type="PANTHER" id="PTHR35866">
    <property type="entry name" value="PUTATIVE-RELATED"/>
    <property type="match status" value="1"/>
</dbReference>
<organism evidence="1 2">
    <name type="scientific">Methanolobus zinderi</name>
    <dbReference type="NCBI Taxonomy" id="536044"/>
    <lineage>
        <taxon>Archaea</taxon>
        <taxon>Methanobacteriati</taxon>
        <taxon>Methanobacteriota</taxon>
        <taxon>Stenosarchaea group</taxon>
        <taxon>Methanomicrobia</taxon>
        <taxon>Methanosarcinales</taxon>
        <taxon>Methanosarcinaceae</taxon>
        <taxon>Methanolobus</taxon>
    </lineage>
</organism>
<name>A0A7D5E6H4_9EURY</name>
<evidence type="ECO:0000313" key="2">
    <source>
        <dbReference type="Proteomes" id="UP000509594"/>
    </source>
</evidence>
<gene>
    <name evidence="1" type="ORF">HWN40_00590</name>
</gene>
<dbReference type="KEGG" id="mzi:HWN40_00590"/>
<dbReference type="Proteomes" id="UP000509594">
    <property type="component" value="Chromosome"/>
</dbReference>
<proteinExistence type="predicted"/>
<protein>
    <submittedName>
        <fullName evidence="1">YkgJ family cysteine cluster protein</fullName>
    </submittedName>
</protein>
<dbReference type="AlphaFoldDB" id="A0A7D5E6H4"/>
<dbReference type="EMBL" id="CP058215">
    <property type="protein sequence ID" value="QLC48878.1"/>
    <property type="molecule type" value="Genomic_DNA"/>
</dbReference>
<reference evidence="1 2" key="1">
    <citation type="submission" date="2020-06" db="EMBL/GenBank/DDBJ databases">
        <title>Methanolobus halotolerans sp. nov., isolated from a saline lake Tus in Siberia.</title>
        <authorList>
            <person name="Shen Y."/>
            <person name="Chen S.-C."/>
            <person name="Lai M.-C."/>
            <person name="Huang H.-H."/>
            <person name="Chiu H.-H."/>
            <person name="Tang S.-L."/>
            <person name="Rogozin D.Y."/>
            <person name="Degermendzhy A.G."/>
        </authorList>
    </citation>
    <scope>NUCLEOTIDE SEQUENCE [LARGE SCALE GENOMIC DNA]</scope>
    <source>
        <strain evidence="1 2">DSM 21339</strain>
    </source>
</reference>
<dbReference type="RefSeq" id="WP_176963941.1">
    <property type="nucleotide sequence ID" value="NZ_CP058215.1"/>
</dbReference>
<dbReference type="PANTHER" id="PTHR35866:SF2">
    <property type="entry name" value="YKGJ FAMILY CYSTEINE CLUSTER PROTEIN"/>
    <property type="match status" value="1"/>
</dbReference>